<keyword evidence="11" id="KW-1185">Reference proteome</keyword>
<dbReference type="EMBL" id="KZ293417">
    <property type="protein sequence ID" value="PBK75880.1"/>
    <property type="molecule type" value="Genomic_DNA"/>
</dbReference>
<dbReference type="Pfam" id="PF08511">
    <property type="entry name" value="COQ9"/>
    <property type="match status" value="1"/>
</dbReference>
<dbReference type="PANTHER" id="PTHR21427:SF19">
    <property type="entry name" value="UBIQUINONE BIOSYNTHESIS PROTEIN COQ9, MITOCHONDRIAL"/>
    <property type="match status" value="1"/>
</dbReference>
<dbReference type="Proteomes" id="UP000218334">
    <property type="component" value="Unassembled WGS sequence"/>
</dbReference>
<comment type="similarity">
    <text evidence="3 8">Belongs to the COQ9 family.</text>
</comment>
<comment type="function">
    <text evidence="8">Membrane-associated protein that warps the membrane surface to access and bind aromatic isoprenes with high specificity, including ubiquinone (CoQ) isoprene intermediates and presents them directly to Coq7, therefore facilitating the Coq7-mediated hydroxylase step. Participates in the biosynthesis of coenzyme Q, also named ubiquinone, an essential lipid-soluble electron transporter for aerobic cellular respiration.</text>
</comment>
<feature type="domain" description="COQ9 C-terminal" evidence="9">
    <location>
        <begin position="120"/>
        <end position="175"/>
    </location>
</feature>
<evidence type="ECO:0000313" key="11">
    <source>
        <dbReference type="Proteomes" id="UP000218334"/>
    </source>
</evidence>
<accession>A0A2H3C1X3</accession>
<keyword evidence="4 8" id="KW-0831">Ubiquinone biosynthesis</keyword>
<organism evidence="10 11">
    <name type="scientific">Armillaria solidipes</name>
    <dbReference type="NCBI Taxonomy" id="1076256"/>
    <lineage>
        <taxon>Eukaryota</taxon>
        <taxon>Fungi</taxon>
        <taxon>Dikarya</taxon>
        <taxon>Basidiomycota</taxon>
        <taxon>Agaricomycotina</taxon>
        <taxon>Agaricomycetes</taxon>
        <taxon>Agaricomycetidae</taxon>
        <taxon>Agaricales</taxon>
        <taxon>Marasmiineae</taxon>
        <taxon>Physalacriaceae</taxon>
        <taxon>Armillaria</taxon>
    </lineage>
</organism>
<evidence type="ECO:0000256" key="6">
    <source>
        <dbReference type="ARBA" id="ARBA00023121"/>
    </source>
</evidence>
<evidence type="ECO:0000256" key="4">
    <source>
        <dbReference type="ARBA" id="ARBA00022688"/>
    </source>
</evidence>
<dbReference type="STRING" id="1076256.A0A2H3C1X3"/>
<reference evidence="11" key="1">
    <citation type="journal article" date="2017" name="Nat. Ecol. Evol.">
        <title>Genome expansion and lineage-specific genetic innovations in the forest pathogenic fungi Armillaria.</title>
        <authorList>
            <person name="Sipos G."/>
            <person name="Prasanna A.N."/>
            <person name="Walter M.C."/>
            <person name="O'Connor E."/>
            <person name="Balint B."/>
            <person name="Krizsan K."/>
            <person name="Kiss B."/>
            <person name="Hess J."/>
            <person name="Varga T."/>
            <person name="Slot J."/>
            <person name="Riley R."/>
            <person name="Boka B."/>
            <person name="Rigling D."/>
            <person name="Barry K."/>
            <person name="Lee J."/>
            <person name="Mihaltcheva S."/>
            <person name="LaButti K."/>
            <person name="Lipzen A."/>
            <person name="Waldron R."/>
            <person name="Moloney N.M."/>
            <person name="Sperisen C."/>
            <person name="Kredics L."/>
            <person name="Vagvoelgyi C."/>
            <person name="Patrignani A."/>
            <person name="Fitzpatrick D."/>
            <person name="Nagy I."/>
            <person name="Doyle S."/>
            <person name="Anderson J.B."/>
            <person name="Grigoriev I.V."/>
            <person name="Gueldener U."/>
            <person name="Muensterkoetter M."/>
            <person name="Nagy L.G."/>
        </authorList>
    </citation>
    <scope>NUCLEOTIDE SEQUENCE [LARGE SCALE GENOMIC DNA]</scope>
    <source>
        <strain evidence="11">28-4</strain>
    </source>
</reference>
<dbReference type="InterPro" id="IPR013718">
    <property type="entry name" value="COQ9_C"/>
</dbReference>
<dbReference type="UniPathway" id="UPA00232"/>
<evidence type="ECO:0000259" key="9">
    <source>
        <dbReference type="Pfam" id="PF08511"/>
    </source>
</evidence>
<dbReference type="AlphaFoldDB" id="A0A2H3C1X3"/>
<evidence type="ECO:0000256" key="5">
    <source>
        <dbReference type="ARBA" id="ARBA00022946"/>
    </source>
</evidence>
<keyword evidence="5" id="KW-0809">Transit peptide</keyword>
<dbReference type="InterPro" id="IPR012762">
    <property type="entry name" value="Ubiq_biosynth_COQ9"/>
</dbReference>
<comment type="subcellular location">
    <subcellularLocation>
        <location evidence="1 8">Mitochondrion</location>
    </subcellularLocation>
</comment>
<evidence type="ECO:0000256" key="2">
    <source>
        <dbReference type="ARBA" id="ARBA00004749"/>
    </source>
</evidence>
<evidence type="ECO:0000256" key="8">
    <source>
        <dbReference type="RuleBase" id="RU366063"/>
    </source>
</evidence>
<proteinExistence type="inferred from homology"/>
<evidence type="ECO:0000256" key="7">
    <source>
        <dbReference type="ARBA" id="ARBA00023128"/>
    </source>
</evidence>
<dbReference type="GO" id="GO:0008289">
    <property type="term" value="F:lipid binding"/>
    <property type="evidence" value="ECO:0007669"/>
    <property type="project" value="UniProtKB-UniRule"/>
</dbReference>
<evidence type="ECO:0000256" key="1">
    <source>
        <dbReference type="ARBA" id="ARBA00004173"/>
    </source>
</evidence>
<sequence>MSRIQLLQLTTSLVKTHGFTRAALAESVLLLPPGQAHPEPLSDTAVSSLFGNGDDARRTLIHAWLDQGIRHMGTVPSPTLKSVLHARLQYNEPVLQHLPEAFALLASPSSGVPLLDPIPALKHASRIADESCYITSDTSVQLSWYARRTSIAGIYGASELHQFTSPSTAYSFLDNLFDTSNSFRTSIEELGLFSSYIFKGWKGIIKSKGII</sequence>
<keyword evidence="7 8" id="KW-0496">Mitochondrion</keyword>
<dbReference type="GO" id="GO:0005743">
    <property type="term" value="C:mitochondrial inner membrane"/>
    <property type="evidence" value="ECO:0007669"/>
    <property type="project" value="TreeGrafter"/>
</dbReference>
<gene>
    <name evidence="10" type="ORF">ARMSODRAFT_950226</name>
</gene>
<comment type="pathway">
    <text evidence="2 8">Cofactor biosynthesis; ubiquinone biosynthesis.</text>
</comment>
<dbReference type="PANTHER" id="PTHR21427">
    <property type="entry name" value="UBIQUINONE BIOSYNTHESIS PROTEIN COQ9, MITOCHONDRIAL"/>
    <property type="match status" value="1"/>
</dbReference>
<protein>
    <recommendedName>
        <fullName evidence="8">Ubiquinone biosynthesis protein</fullName>
    </recommendedName>
</protein>
<evidence type="ECO:0000313" key="10">
    <source>
        <dbReference type="EMBL" id="PBK75880.1"/>
    </source>
</evidence>
<dbReference type="GO" id="GO:0006744">
    <property type="term" value="P:ubiquinone biosynthetic process"/>
    <property type="evidence" value="ECO:0007669"/>
    <property type="project" value="UniProtKB-UniRule"/>
</dbReference>
<keyword evidence="6 8" id="KW-0446">Lipid-binding</keyword>
<evidence type="ECO:0000256" key="3">
    <source>
        <dbReference type="ARBA" id="ARBA00010766"/>
    </source>
</evidence>
<name>A0A2H3C1X3_9AGAR</name>